<keyword evidence="1" id="KW-0378">Hydrolase</keyword>
<dbReference type="FunFam" id="3.40.50.1820:FF:000161">
    <property type="entry name" value="Epoxide hydrolase"/>
    <property type="match status" value="1"/>
</dbReference>
<gene>
    <name evidence="3" type="ORF">SAMN05444169_1335</name>
</gene>
<reference evidence="3 4" key="1">
    <citation type="submission" date="2016-11" db="EMBL/GenBank/DDBJ databases">
        <authorList>
            <person name="Jaros S."/>
            <person name="Januszkiewicz K."/>
            <person name="Wedrychowicz H."/>
        </authorList>
    </citation>
    <scope>NUCLEOTIDE SEQUENCE [LARGE SCALE GENOMIC DNA]</scope>
    <source>
        <strain evidence="3 4">GAS242</strain>
    </source>
</reference>
<dbReference type="EMBL" id="LT670818">
    <property type="protein sequence ID" value="SHG24050.1"/>
    <property type="molecule type" value="Genomic_DNA"/>
</dbReference>
<sequence>MTISHRFIETNGIRMHLAEAGSGPTVLLCHGFPECWYSWRHQLEALAAAGYRAIAPDMRGYGQTDKPDAIDQYTLLHLTGDMVGLLDAIGTDQAVVVGHDWGAPVAWRCALFRPDRFRAVVGLSVPFQVRGPNRPSTVMPRTEKQRFYQLYFQTPGVAEAELEKDVHNAIKTTLFALSGDAPVEDPASLTMLPSEGGWLDGKPTTQSLPTWLTDGDIEFYVEEFKRTGFGGGLNWYRNIDRNWELLAPWSGAKVQVPALYVVGDRDGVYRSPSWSHLVPSLKQFVPLLRETIVLKGCGHWTQQERAKDVSNALLEFLKQL</sequence>
<dbReference type="RefSeq" id="WP_079565280.1">
    <property type="nucleotide sequence ID" value="NZ_LT670818.1"/>
</dbReference>
<proteinExistence type="predicted"/>
<organism evidence="3 4">
    <name type="scientific">Bradyrhizobium erythrophlei</name>
    <dbReference type="NCBI Taxonomy" id="1437360"/>
    <lineage>
        <taxon>Bacteria</taxon>
        <taxon>Pseudomonadati</taxon>
        <taxon>Pseudomonadota</taxon>
        <taxon>Alphaproteobacteria</taxon>
        <taxon>Hyphomicrobiales</taxon>
        <taxon>Nitrobacteraceae</taxon>
        <taxon>Bradyrhizobium</taxon>
    </lineage>
</organism>
<accession>A0A1M5I7Z9</accession>
<dbReference type="PRINTS" id="PR00111">
    <property type="entry name" value="ABHYDROLASE"/>
</dbReference>
<dbReference type="OrthoDB" id="9812774at2"/>
<dbReference type="PRINTS" id="PR00412">
    <property type="entry name" value="EPOXHYDRLASE"/>
</dbReference>
<dbReference type="Gene3D" id="3.40.50.1820">
    <property type="entry name" value="alpha/beta hydrolase"/>
    <property type="match status" value="1"/>
</dbReference>
<evidence type="ECO:0000259" key="2">
    <source>
        <dbReference type="Pfam" id="PF00561"/>
    </source>
</evidence>
<evidence type="ECO:0000256" key="1">
    <source>
        <dbReference type="ARBA" id="ARBA00022801"/>
    </source>
</evidence>
<protein>
    <submittedName>
        <fullName evidence="3">Pimeloyl-ACP methyl ester carboxylesterase</fullName>
    </submittedName>
</protein>
<dbReference type="Proteomes" id="UP000190675">
    <property type="component" value="Chromosome I"/>
</dbReference>
<dbReference type="AlphaFoldDB" id="A0A1M5I7Z9"/>
<dbReference type="GO" id="GO:0016787">
    <property type="term" value="F:hydrolase activity"/>
    <property type="evidence" value="ECO:0007669"/>
    <property type="project" value="UniProtKB-KW"/>
</dbReference>
<dbReference type="PANTHER" id="PTHR43329">
    <property type="entry name" value="EPOXIDE HYDROLASE"/>
    <property type="match status" value="1"/>
</dbReference>
<evidence type="ECO:0000313" key="3">
    <source>
        <dbReference type="EMBL" id="SHG24050.1"/>
    </source>
</evidence>
<name>A0A1M5I7Z9_9BRAD</name>
<feature type="domain" description="AB hydrolase-1" evidence="2">
    <location>
        <begin position="24"/>
        <end position="304"/>
    </location>
</feature>
<dbReference type="Pfam" id="PF00561">
    <property type="entry name" value="Abhydrolase_1"/>
    <property type="match status" value="1"/>
</dbReference>
<dbReference type="SUPFAM" id="SSF53474">
    <property type="entry name" value="alpha/beta-Hydrolases"/>
    <property type="match status" value="1"/>
</dbReference>
<dbReference type="InterPro" id="IPR000073">
    <property type="entry name" value="AB_hydrolase_1"/>
</dbReference>
<dbReference type="InterPro" id="IPR000639">
    <property type="entry name" value="Epox_hydrolase-like"/>
</dbReference>
<dbReference type="InterPro" id="IPR029058">
    <property type="entry name" value="AB_hydrolase_fold"/>
</dbReference>
<evidence type="ECO:0000313" key="4">
    <source>
        <dbReference type="Proteomes" id="UP000190675"/>
    </source>
</evidence>